<dbReference type="EMBL" id="CP002278">
    <property type="protein sequence ID" value="ADP77019.1"/>
    <property type="molecule type" value="Genomic_DNA"/>
</dbReference>
<dbReference type="STRING" id="523846.Mfer_0216"/>
<feature type="transmembrane region" description="Helical" evidence="1">
    <location>
        <begin position="906"/>
        <end position="927"/>
    </location>
</feature>
<dbReference type="KEGG" id="mfv:Mfer_0216"/>
<organism evidence="3 4">
    <name type="scientific">Methanothermus fervidus (strain ATCC 43054 / DSM 2088 / JCM 10308 / V24 S)</name>
    <dbReference type="NCBI Taxonomy" id="523846"/>
    <lineage>
        <taxon>Archaea</taxon>
        <taxon>Methanobacteriati</taxon>
        <taxon>Methanobacteriota</taxon>
        <taxon>Methanomada group</taxon>
        <taxon>Methanobacteria</taxon>
        <taxon>Methanobacteriales</taxon>
        <taxon>Methanothermaceae</taxon>
        <taxon>Methanothermus</taxon>
    </lineage>
</organism>
<sequence>MRKFLVIALFAVFLLISGAFAENKTCEVKINLKWQYNETVNPTIDIKADNESLNFNKYMENNTSLIVRFQGDIQKPFLITIKAPGYQPVTRNFVVDQSGKAVLSVNMNAKESYIIGREITKRASKFLDFKNSDNILVITTAGHVKYKNETTEDAIEGILNELGNSVSFGRGNILLLRKTALDTLDFAFITKKGKNITMAYFRNASFSPVYIGTISENMSMKEYSKLCNSLGKDIAFSIASIANAWALGVSADILREAAFHGHLCAGTICGYAMVETLLKYYPPKGGAMGEGVSYIVLGVPGGSDDDVFVYSMDATPGKRAYIGYNTTNDPNIVGFIRWDSNNKKGTLIVMKYDVKELAEEFKKIYGLNIKEDTPIELKFNSWLVKKLINNPESLVKILYAFDNLTEEQVNYLAGGTSGRTVQSAHGLDMSYILNQTNLVNATPENFMQKKGNLTYDQLKTIGLEAARLAVDIFKQCGINVEKDNLNFLVLTSAGYARLNGQDTSPMWDGIYDILGSRLSRRTLLPVHSALWSPIWFTFILKDGKYNSSILGKIGGFGKFKFNITKDDNLLFAIQIVYDPEKGLVVINDTKGPIYDIGPGWNYTNPSVSKIFKNWNSVITISNGWSYEPPFDMLMVYLFHNHICPGVSPSYLITNYIFQNFPRGKDEKYIYITTTDYCKDDGILLLLGVSPGAGTYYNLRLSDNDTQSPSINGGNMEGILIIWNEKLNIGKAVIITFKWPQFYPGTNSLKAYIDWYKGKDPKGVASPYILTKETEKYITGDELSVILKGSKYLSSGNVLKFIMELPNRQLSDLISVLPISYPTQVTRPTNVSTLISHVITGSSIFTRIIPYISGLGIPIHESISGISGPSGKVGGEIGARGAAQAAGAAGKAYEITPVSKGIGKPGIPFAGIIAVIILIALIAAGYLLRRPEK</sequence>
<keyword evidence="1" id="KW-1133">Transmembrane helix</keyword>
<dbReference type="Pfam" id="PF02663">
    <property type="entry name" value="FmdE"/>
    <property type="match status" value="2"/>
</dbReference>
<evidence type="ECO:0000313" key="4">
    <source>
        <dbReference type="Proteomes" id="UP000002315"/>
    </source>
</evidence>
<dbReference type="OrthoDB" id="31120at2157"/>
<dbReference type="AlphaFoldDB" id="E3GXI7"/>
<proteinExistence type="predicted"/>
<dbReference type="InterPro" id="IPR003814">
    <property type="entry name" value="FmdEsu_dom"/>
</dbReference>
<dbReference type="HOGENOM" id="CLU_314416_0_0_2"/>
<protein>
    <recommendedName>
        <fullName evidence="2">Formylmethanofuran dehydrogenase subunit E domain-containing protein</fullName>
    </recommendedName>
</protein>
<feature type="domain" description="Formylmethanofuran dehydrogenase subunit E" evidence="2">
    <location>
        <begin position="638"/>
        <end position="697"/>
    </location>
</feature>
<keyword evidence="1" id="KW-0472">Membrane</keyword>
<accession>E3GXI7</accession>
<evidence type="ECO:0000313" key="3">
    <source>
        <dbReference type="EMBL" id="ADP77019.1"/>
    </source>
</evidence>
<dbReference type="Proteomes" id="UP000002315">
    <property type="component" value="Chromosome"/>
</dbReference>
<feature type="domain" description="Formylmethanofuran dehydrogenase subunit E" evidence="2">
    <location>
        <begin position="259"/>
        <end position="393"/>
    </location>
</feature>
<keyword evidence="4" id="KW-1185">Reference proteome</keyword>
<dbReference type="SUPFAM" id="SSF143555">
    <property type="entry name" value="FwdE-like"/>
    <property type="match status" value="2"/>
</dbReference>
<reference evidence="3 4" key="1">
    <citation type="journal article" date="2010" name="Stand. Genomic Sci.">
        <title>Complete genome sequence of Methanothermus fervidus type strain (V24S).</title>
        <authorList>
            <person name="Anderson I."/>
            <person name="Djao O.D."/>
            <person name="Misra M."/>
            <person name="Chertkov O."/>
            <person name="Nolan M."/>
            <person name="Lucas S."/>
            <person name="Lapidus A."/>
            <person name="Del Rio T.G."/>
            <person name="Tice H."/>
            <person name="Cheng J.F."/>
            <person name="Tapia R."/>
            <person name="Han C."/>
            <person name="Goodwin L."/>
            <person name="Pitluck S."/>
            <person name="Liolios K."/>
            <person name="Ivanova N."/>
            <person name="Mavromatis K."/>
            <person name="Mikhailova N."/>
            <person name="Pati A."/>
            <person name="Brambilla E."/>
            <person name="Chen A."/>
            <person name="Palaniappan K."/>
            <person name="Land M."/>
            <person name="Hauser L."/>
            <person name="Chang Y.J."/>
            <person name="Jeffries C.D."/>
            <person name="Sikorski J."/>
            <person name="Spring S."/>
            <person name="Rohde M."/>
            <person name="Eichinger K."/>
            <person name="Huber H."/>
            <person name="Wirth R."/>
            <person name="Goker M."/>
            <person name="Detter J.C."/>
            <person name="Woyke T."/>
            <person name="Bristow J."/>
            <person name="Eisen J.A."/>
            <person name="Markowitz V."/>
            <person name="Hugenholtz P."/>
            <person name="Klenk H.P."/>
            <person name="Kyrpides N.C."/>
        </authorList>
    </citation>
    <scope>NUCLEOTIDE SEQUENCE [LARGE SCALE GENOMIC DNA]</scope>
    <source>
        <strain evidence="4">ATCC 43054 / DSM 2088 / JCM 10308 / V24 S</strain>
    </source>
</reference>
<name>E3GXI7_METFV</name>
<gene>
    <name evidence="3" type="ordered locus">Mfer_0216</name>
</gene>
<dbReference type="Gene3D" id="3.30.1330.130">
    <property type="match status" value="2"/>
</dbReference>
<evidence type="ECO:0000259" key="2">
    <source>
        <dbReference type="Pfam" id="PF02663"/>
    </source>
</evidence>
<keyword evidence="1" id="KW-0812">Transmembrane</keyword>
<evidence type="ECO:0000256" key="1">
    <source>
        <dbReference type="SAM" id="Phobius"/>
    </source>
</evidence>